<dbReference type="Gramene" id="Mp1g02810.1">
    <property type="protein sequence ID" value="Mp1g02810.1.cds1"/>
    <property type="gene ID" value="Mp1g02810"/>
</dbReference>
<sequence length="113" mass="12316">MAPSASLKGSVGAGDLRIYDIASSSFVYGFNSMAEGHERGKAFPLDSHRRRKERISNGMLRSNGEFSLQGRVTPKLPYISIVFSGFVLMLLLTRGFRRQSSSGTLGNGDAFSH</sequence>
<keyword evidence="3" id="KW-1185">Reference proteome</keyword>
<dbReference type="Proteomes" id="UP000244005">
    <property type="component" value="Unassembled WGS sequence"/>
</dbReference>
<accession>A0A2R6WBR5</accession>
<reference evidence="2" key="2">
    <citation type="submission" date="2017-12" db="EMBL/GenBank/DDBJ databases">
        <title>WGS assembly of Marchantia polymorpha.</title>
        <authorList>
            <person name="Bowman J.L."/>
            <person name="Kohchi T."/>
            <person name="Yamato K.T."/>
            <person name="Jenkins J."/>
            <person name="Shu S."/>
            <person name="Ishizaki K."/>
            <person name="Yamaoka S."/>
            <person name="Nishihama R."/>
            <person name="Nakamura Y."/>
            <person name="Berger F."/>
            <person name="Adam C."/>
            <person name="Aki S.S."/>
            <person name="Althoff F."/>
            <person name="Araki T."/>
            <person name="Arteaga-Vazquez M.A."/>
            <person name="Balasubrmanian S."/>
            <person name="Bauer D."/>
            <person name="Boehm C.R."/>
            <person name="Briginshaw L."/>
            <person name="Caballero-Perez J."/>
            <person name="Catarino B."/>
            <person name="Chen F."/>
            <person name="Chiyoda S."/>
            <person name="Chovatia M."/>
            <person name="Davies K.M."/>
            <person name="Delmans M."/>
            <person name="Demura T."/>
            <person name="Dierschke T."/>
            <person name="Dolan L."/>
            <person name="Dorantes-Acosta A.E."/>
            <person name="Eklund D.M."/>
            <person name="Florent S.N."/>
            <person name="Flores-Sandoval E."/>
            <person name="Fujiyama A."/>
            <person name="Fukuzawa H."/>
            <person name="Galik B."/>
            <person name="Grimanelli D."/>
            <person name="Grimwood J."/>
            <person name="Grossniklaus U."/>
            <person name="Hamada T."/>
            <person name="Haseloff J."/>
            <person name="Hetherington A.J."/>
            <person name="Higo A."/>
            <person name="Hirakawa Y."/>
            <person name="Hundley H.N."/>
            <person name="Ikeda Y."/>
            <person name="Inoue K."/>
            <person name="Inoue S."/>
            <person name="Ishida S."/>
            <person name="Jia Q."/>
            <person name="Kakita M."/>
            <person name="Kanazawa T."/>
            <person name="Kawai Y."/>
            <person name="Kawashima T."/>
            <person name="Kennedy M."/>
            <person name="Kinose K."/>
            <person name="Kinoshita T."/>
            <person name="Kohara Y."/>
            <person name="Koide E."/>
            <person name="Komatsu K."/>
            <person name="Kopischke S."/>
            <person name="Kubo M."/>
            <person name="Kyozuka J."/>
            <person name="Lagercrantz U."/>
            <person name="Lin S.S."/>
            <person name="Lindquist E."/>
            <person name="Lipzen A.M."/>
            <person name="Lu C."/>
            <person name="Luna E.D."/>
            <person name="Martienssen R.A."/>
            <person name="Minamino N."/>
            <person name="Mizutani M."/>
            <person name="Mizutani M."/>
            <person name="Mochizuki N."/>
            <person name="Monte I."/>
            <person name="Mosher R."/>
            <person name="Nagasaki H."/>
            <person name="Nakagami H."/>
            <person name="Naramoto S."/>
            <person name="Nishitani K."/>
            <person name="Ohtani M."/>
            <person name="Okamoto T."/>
            <person name="Okumura M."/>
            <person name="Phillips J."/>
            <person name="Pollak B."/>
            <person name="Reinders A."/>
            <person name="Roevekamp M."/>
            <person name="Sano R."/>
            <person name="Sawa S."/>
            <person name="Schmid M.W."/>
            <person name="Shirakawa M."/>
            <person name="Solano R."/>
            <person name="Spunde A."/>
            <person name="Suetsugu N."/>
            <person name="Sugano S."/>
            <person name="Sugiyama A."/>
            <person name="Sun R."/>
            <person name="Suzuki Y."/>
            <person name="Takenaka M."/>
            <person name="Takezawa D."/>
            <person name="Tomogane H."/>
            <person name="Tsuzuki M."/>
            <person name="Ueda T."/>
            <person name="Umeda M."/>
            <person name="Ward J.M."/>
            <person name="Watanabe Y."/>
            <person name="Yazaki K."/>
            <person name="Yokoyama R."/>
            <person name="Yoshitake Y."/>
            <person name="Yotsui I."/>
            <person name="Zachgo S."/>
            <person name="Schmutz J."/>
        </authorList>
    </citation>
    <scope>NUCLEOTIDE SEQUENCE [LARGE SCALE GENOMIC DNA]</scope>
    <source>
        <strain evidence="2">Tak-1</strain>
    </source>
</reference>
<protein>
    <submittedName>
        <fullName evidence="2">Uncharacterized protein</fullName>
    </submittedName>
</protein>
<keyword evidence="1" id="KW-1133">Transmembrane helix</keyword>
<dbReference type="EMBL" id="KZ772785">
    <property type="protein sequence ID" value="PTQ31293.1"/>
    <property type="molecule type" value="Genomic_DNA"/>
</dbReference>
<evidence type="ECO:0000313" key="2">
    <source>
        <dbReference type="EMBL" id="PTQ31292.1"/>
    </source>
</evidence>
<name>A0A2R6WBR5_MARPO</name>
<feature type="transmembrane region" description="Helical" evidence="1">
    <location>
        <begin position="76"/>
        <end position="93"/>
    </location>
</feature>
<dbReference type="EMBL" id="KZ772785">
    <property type="protein sequence ID" value="PTQ31292.1"/>
    <property type="molecule type" value="Genomic_DNA"/>
</dbReference>
<dbReference type="AlphaFoldDB" id="A0A2R6WBR5"/>
<reference evidence="3" key="1">
    <citation type="journal article" date="2017" name="Cell">
        <title>Insights into land plant evolution garnered from the Marchantia polymorpha genome.</title>
        <authorList>
            <person name="Bowman J.L."/>
            <person name="Kohchi T."/>
            <person name="Yamato K.T."/>
            <person name="Jenkins J."/>
            <person name="Shu S."/>
            <person name="Ishizaki K."/>
            <person name="Yamaoka S."/>
            <person name="Nishihama R."/>
            <person name="Nakamura Y."/>
            <person name="Berger F."/>
            <person name="Adam C."/>
            <person name="Aki S.S."/>
            <person name="Althoff F."/>
            <person name="Araki T."/>
            <person name="Arteaga-Vazquez M.A."/>
            <person name="Balasubrmanian S."/>
            <person name="Barry K."/>
            <person name="Bauer D."/>
            <person name="Boehm C.R."/>
            <person name="Briginshaw L."/>
            <person name="Caballero-Perez J."/>
            <person name="Catarino B."/>
            <person name="Chen F."/>
            <person name="Chiyoda S."/>
            <person name="Chovatia M."/>
            <person name="Davies K.M."/>
            <person name="Delmans M."/>
            <person name="Demura T."/>
            <person name="Dierschke T."/>
            <person name="Dolan L."/>
            <person name="Dorantes-Acosta A.E."/>
            <person name="Eklund D.M."/>
            <person name="Florent S.N."/>
            <person name="Flores-Sandoval E."/>
            <person name="Fujiyama A."/>
            <person name="Fukuzawa H."/>
            <person name="Galik B."/>
            <person name="Grimanelli D."/>
            <person name="Grimwood J."/>
            <person name="Grossniklaus U."/>
            <person name="Hamada T."/>
            <person name="Haseloff J."/>
            <person name="Hetherington A.J."/>
            <person name="Higo A."/>
            <person name="Hirakawa Y."/>
            <person name="Hundley H.N."/>
            <person name="Ikeda Y."/>
            <person name="Inoue K."/>
            <person name="Inoue S.I."/>
            <person name="Ishida S."/>
            <person name="Jia Q."/>
            <person name="Kakita M."/>
            <person name="Kanazawa T."/>
            <person name="Kawai Y."/>
            <person name="Kawashima T."/>
            <person name="Kennedy M."/>
            <person name="Kinose K."/>
            <person name="Kinoshita T."/>
            <person name="Kohara Y."/>
            <person name="Koide E."/>
            <person name="Komatsu K."/>
            <person name="Kopischke S."/>
            <person name="Kubo M."/>
            <person name="Kyozuka J."/>
            <person name="Lagercrantz U."/>
            <person name="Lin S.S."/>
            <person name="Lindquist E."/>
            <person name="Lipzen A.M."/>
            <person name="Lu C.W."/>
            <person name="De Luna E."/>
            <person name="Martienssen R.A."/>
            <person name="Minamino N."/>
            <person name="Mizutani M."/>
            <person name="Mizutani M."/>
            <person name="Mochizuki N."/>
            <person name="Monte I."/>
            <person name="Mosher R."/>
            <person name="Nagasaki H."/>
            <person name="Nakagami H."/>
            <person name="Naramoto S."/>
            <person name="Nishitani K."/>
            <person name="Ohtani M."/>
            <person name="Okamoto T."/>
            <person name="Okumura M."/>
            <person name="Phillips J."/>
            <person name="Pollak B."/>
            <person name="Reinders A."/>
            <person name="Rovekamp M."/>
            <person name="Sano R."/>
            <person name="Sawa S."/>
            <person name="Schmid M.W."/>
            <person name="Shirakawa M."/>
            <person name="Solano R."/>
            <person name="Spunde A."/>
            <person name="Suetsugu N."/>
            <person name="Sugano S."/>
            <person name="Sugiyama A."/>
            <person name="Sun R."/>
            <person name="Suzuki Y."/>
            <person name="Takenaka M."/>
            <person name="Takezawa D."/>
            <person name="Tomogane H."/>
            <person name="Tsuzuki M."/>
            <person name="Ueda T."/>
            <person name="Umeda M."/>
            <person name="Ward J.M."/>
            <person name="Watanabe Y."/>
            <person name="Yazaki K."/>
            <person name="Yokoyama R."/>
            <person name="Yoshitake Y."/>
            <person name="Yotsui I."/>
            <person name="Zachgo S."/>
            <person name="Schmutz J."/>
        </authorList>
    </citation>
    <scope>NUCLEOTIDE SEQUENCE [LARGE SCALE GENOMIC DNA]</scope>
    <source>
        <strain evidence="3">Tak-1</strain>
    </source>
</reference>
<keyword evidence="1" id="KW-0812">Transmembrane</keyword>
<organism evidence="2 3">
    <name type="scientific">Marchantia polymorpha</name>
    <name type="common">Common liverwort</name>
    <name type="synonym">Marchantia aquatica</name>
    <dbReference type="NCBI Taxonomy" id="3197"/>
    <lineage>
        <taxon>Eukaryota</taxon>
        <taxon>Viridiplantae</taxon>
        <taxon>Streptophyta</taxon>
        <taxon>Embryophyta</taxon>
        <taxon>Marchantiophyta</taxon>
        <taxon>Marchantiopsida</taxon>
        <taxon>Marchantiidae</taxon>
        <taxon>Marchantiales</taxon>
        <taxon>Marchantiaceae</taxon>
        <taxon>Marchantia</taxon>
    </lineage>
</organism>
<proteinExistence type="predicted"/>
<evidence type="ECO:0000313" key="3">
    <source>
        <dbReference type="Proteomes" id="UP000244005"/>
    </source>
</evidence>
<dbReference type="Gramene" id="Mp1g02810.2">
    <property type="protein sequence ID" value="Mp1g02810.2.cds1"/>
    <property type="gene ID" value="Mp1g02810"/>
</dbReference>
<gene>
    <name evidence="2" type="ORF">MARPO_0113s0029</name>
</gene>
<keyword evidence="1" id="KW-0472">Membrane</keyword>
<evidence type="ECO:0000256" key="1">
    <source>
        <dbReference type="SAM" id="Phobius"/>
    </source>
</evidence>